<dbReference type="InterPro" id="IPR015904">
    <property type="entry name" value="Sulphide_quinone_reductase"/>
</dbReference>
<dbReference type="GO" id="GO:0070221">
    <property type="term" value="P:sulfide oxidation, using sulfide:quinone oxidoreductase"/>
    <property type="evidence" value="ECO:0007669"/>
    <property type="project" value="TreeGrafter"/>
</dbReference>
<dbReference type="PANTHER" id="PTHR10632">
    <property type="entry name" value="SULFIDE:QUINONE OXIDOREDUCTASE"/>
    <property type="match status" value="1"/>
</dbReference>
<name>A0A1M6DT68_9BACT</name>
<dbReference type="EMBL" id="FQZE01000005">
    <property type="protein sequence ID" value="SHI76208.1"/>
    <property type="molecule type" value="Genomic_DNA"/>
</dbReference>
<evidence type="ECO:0000313" key="2">
    <source>
        <dbReference type="EMBL" id="SHI76208.1"/>
    </source>
</evidence>
<sequence length="447" mass="49801">MISRRKFITAGAVGLGGLVVTERAFDFFSESKVKAKIVIVGGGAAGITMAAYLSDQLRYDDITIIEPNEIHHYQPGYTLIASGTFTPDEILKPTKELIPRGVTWMKDRVTELNPDNNSVITAQNGKVDYDFLVLVPGCVTDYEQIEGLSKEMLGESDVHSIYDYNGAKKCYEALQKLTSKKEGRLVFTDTYTKLKCGGAPKKITLLTEDFLKKKESRQGFQFDYYCNSTNLMTPAIFGDRLQHLYDERKIDVHYKRRLVSVDSAAQKAVFQVLEEPTQAKLPISAETELVTVDYDFLHVTPPMGTPDFVRNSPLPITEGELRHGGWVKVDQETLVHPDYKNIMVLGDAAGLATSKTGAAIRMQAPIAAANLVSIMEGKEPTEKYDGYTACPIVTEYGKVLMCEFGYGKELNPTIPFIDPGVERGMWWVLKAHGLKPMYYQGMLKGLM</sequence>
<dbReference type="Proteomes" id="UP000184050">
    <property type="component" value="Unassembled WGS sequence"/>
</dbReference>
<dbReference type="STRING" id="1168035.SAMN05444280_105167"/>
<evidence type="ECO:0000259" key="1">
    <source>
        <dbReference type="Pfam" id="PF07992"/>
    </source>
</evidence>
<accession>A0A1M6DT68</accession>
<dbReference type="GO" id="GO:0071949">
    <property type="term" value="F:FAD binding"/>
    <property type="evidence" value="ECO:0007669"/>
    <property type="project" value="TreeGrafter"/>
</dbReference>
<dbReference type="RefSeq" id="WP_175552465.1">
    <property type="nucleotide sequence ID" value="NZ_FQZE01000005.1"/>
</dbReference>
<protein>
    <submittedName>
        <fullName evidence="2">Sulfide:quinone oxidoreductase</fullName>
    </submittedName>
</protein>
<reference evidence="2 3" key="1">
    <citation type="submission" date="2016-11" db="EMBL/GenBank/DDBJ databases">
        <authorList>
            <person name="Jaros S."/>
            <person name="Januszkiewicz K."/>
            <person name="Wedrychowicz H."/>
        </authorList>
    </citation>
    <scope>NUCLEOTIDE SEQUENCE [LARGE SCALE GENOMIC DNA]</scope>
    <source>
        <strain evidence="2 3">DSM 27063</strain>
    </source>
</reference>
<proteinExistence type="predicted"/>
<feature type="domain" description="FAD/NAD(P)-binding" evidence="1">
    <location>
        <begin position="36"/>
        <end position="154"/>
    </location>
</feature>
<keyword evidence="3" id="KW-1185">Reference proteome</keyword>
<dbReference type="GO" id="GO:0070224">
    <property type="term" value="F:sulfide:quinone oxidoreductase activity"/>
    <property type="evidence" value="ECO:0007669"/>
    <property type="project" value="TreeGrafter"/>
</dbReference>
<dbReference type="InterPro" id="IPR036188">
    <property type="entry name" value="FAD/NAD-bd_sf"/>
</dbReference>
<dbReference type="PANTHER" id="PTHR10632:SF2">
    <property type="entry name" value="SULFIDE:QUINONE OXIDOREDUCTASE, MITOCHONDRIAL"/>
    <property type="match status" value="1"/>
</dbReference>
<dbReference type="Pfam" id="PF07992">
    <property type="entry name" value="Pyr_redox_2"/>
    <property type="match status" value="1"/>
</dbReference>
<dbReference type="AlphaFoldDB" id="A0A1M6DT68"/>
<dbReference type="InterPro" id="IPR023753">
    <property type="entry name" value="FAD/NAD-binding_dom"/>
</dbReference>
<evidence type="ECO:0000313" key="3">
    <source>
        <dbReference type="Proteomes" id="UP000184050"/>
    </source>
</evidence>
<dbReference type="Gene3D" id="3.50.50.60">
    <property type="entry name" value="FAD/NAD(P)-binding domain"/>
    <property type="match status" value="2"/>
</dbReference>
<dbReference type="SUPFAM" id="SSF51905">
    <property type="entry name" value="FAD/NAD(P)-binding domain"/>
    <property type="match status" value="2"/>
</dbReference>
<gene>
    <name evidence="2" type="ORF">SAMN05444280_105167</name>
</gene>
<organism evidence="2 3">
    <name type="scientific">Tangfeifania diversioriginum</name>
    <dbReference type="NCBI Taxonomy" id="1168035"/>
    <lineage>
        <taxon>Bacteria</taxon>
        <taxon>Pseudomonadati</taxon>
        <taxon>Bacteroidota</taxon>
        <taxon>Bacteroidia</taxon>
        <taxon>Marinilabiliales</taxon>
        <taxon>Prolixibacteraceae</taxon>
        <taxon>Tangfeifania</taxon>
    </lineage>
</organism>